<dbReference type="RefSeq" id="WP_122921115.1">
    <property type="nucleotide sequence ID" value="NZ_RHHQ01000025.1"/>
</dbReference>
<feature type="chain" id="PRO_5018048919" description="VCBS repeat-containing protein" evidence="1">
    <location>
        <begin position="28"/>
        <end position="263"/>
    </location>
</feature>
<keyword evidence="3" id="KW-1185">Reference proteome</keyword>
<comment type="caution">
    <text evidence="2">The sequence shown here is derived from an EMBL/GenBank/DDBJ whole genome shotgun (WGS) entry which is preliminary data.</text>
</comment>
<dbReference type="SUPFAM" id="SSF69318">
    <property type="entry name" value="Integrin alpha N-terminal domain"/>
    <property type="match status" value="1"/>
</dbReference>
<protein>
    <recommendedName>
        <fullName evidence="4">VCBS repeat-containing protein</fullName>
    </recommendedName>
</protein>
<keyword evidence="1" id="KW-0732">Signal</keyword>
<evidence type="ECO:0000313" key="2">
    <source>
        <dbReference type="EMBL" id="RNB80131.1"/>
    </source>
</evidence>
<name>A0A3M8CXT8_9BACL</name>
<evidence type="ECO:0008006" key="4">
    <source>
        <dbReference type="Google" id="ProtNLM"/>
    </source>
</evidence>
<feature type="signal peptide" evidence="1">
    <location>
        <begin position="1"/>
        <end position="27"/>
    </location>
</feature>
<dbReference type="EMBL" id="RHHQ01000025">
    <property type="protein sequence ID" value="RNB80131.1"/>
    <property type="molecule type" value="Genomic_DNA"/>
</dbReference>
<proteinExistence type="predicted"/>
<evidence type="ECO:0000256" key="1">
    <source>
        <dbReference type="SAM" id="SignalP"/>
    </source>
</evidence>
<dbReference type="OrthoDB" id="1653343at2"/>
<evidence type="ECO:0000313" key="3">
    <source>
        <dbReference type="Proteomes" id="UP000271031"/>
    </source>
</evidence>
<dbReference type="Proteomes" id="UP000271031">
    <property type="component" value="Unassembled WGS sequence"/>
</dbReference>
<sequence>MNRNRLIVAITTVLLLCSQTFLPTIYADPQPHGPAPVVGFVLSEQQADVTGDQTADTVTLIGNKKNPQDVYNPSFTIMVYNPPVKGYTFFTTTDGGYNPRMQFYDFTGDKVAEIFLSASTGGSSGVSTFHLYSARANQPKELPTPPPLTLSGQFLDNYKVKINVAEQNKAYTIDVSNRKQQYDNLGIYQNGRLVKPTPIMTNDYAELRPVDINNDGIYDLQGFQRVSGAFNADTLGYVISIWKWDRAQNKWALMNTTFQPQQP</sequence>
<dbReference type="InterPro" id="IPR028994">
    <property type="entry name" value="Integrin_alpha_N"/>
</dbReference>
<reference evidence="2 3" key="1">
    <citation type="submission" date="2018-10" db="EMBL/GenBank/DDBJ databases">
        <title>Phylogenomics of Brevibacillus.</title>
        <authorList>
            <person name="Dunlap C."/>
        </authorList>
    </citation>
    <scope>NUCLEOTIDE SEQUENCE [LARGE SCALE GENOMIC DNA]</scope>
    <source>
        <strain evidence="2 3">JCM 15716</strain>
    </source>
</reference>
<gene>
    <name evidence="2" type="ORF">EDM56_27350</name>
</gene>
<accession>A0A3M8CXT8</accession>
<organism evidence="2 3">
    <name type="scientific">Brevibacillus fluminis</name>
    <dbReference type="NCBI Taxonomy" id="511487"/>
    <lineage>
        <taxon>Bacteria</taxon>
        <taxon>Bacillati</taxon>
        <taxon>Bacillota</taxon>
        <taxon>Bacilli</taxon>
        <taxon>Bacillales</taxon>
        <taxon>Paenibacillaceae</taxon>
        <taxon>Brevibacillus</taxon>
    </lineage>
</organism>
<dbReference type="AlphaFoldDB" id="A0A3M8CXT8"/>